<dbReference type="Proteomes" id="UP000199423">
    <property type="component" value="Unassembled WGS sequence"/>
</dbReference>
<evidence type="ECO:0000313" key="7">
    <source>
        <dbReference type="Proteomes" id="UP000199423"/>
    </source>
</evidence>
<organism evidence="6 7">
    <name type="scientific">Hyphomicrobium facile</name>
    <dbReference type="NCBI Taxonomy" id="51670"/>
    <lineage>
        <taxon>Bacteria</taxon>
        <taxon>Pseudomonadati</taxon>
        <taxon>Pseudomonadota</taxon>
        <taxon>Alphaproteobacteria</taxon>
        <taxon>Hyphomicrobiales</taxon>
        <taxon>Hyphomicrobiaceae</taxon>
        <taxon>Hyphomicrobium</taxon>
    </lineage>
</organism>
<dbReference type="PROSITE" id="PS50110">
    <property type="entry name" value="RESPONSE_REGULATORY"/>
    <property type="match status" value="1"/>
</dbReference>
<dbReference type="SMART" id="SM00448">
    <property type="entry name" value="REC"/>
    <property type="match status" value="1"/>
</dbReference>
<proteinExistence type="predicted"/>
<feature type="domain" description="Response regulatory" evidence="5">
    <location>
        <begin position="5"/>
        <end position="118"/>
    </location>
</feature>
<keyword evidence="3" id="KW-0804">Transcription</keyword>
<keyword evidence="2" id="KW-0805">Transcription regulation</keyword>
<dbReference type="STRING" id="51670.SAMN04488557_1503"/>
<sequence>MTIAKVLIVEDEMLIRMALVADFQDGGYETVQTGTAHDALHILRTTPGIKVVFTDINMPGDMDGLTLAHYIRQHWPHMVIIVSSGKHLPSIAALPVRARFLAKPATQAAMTVLCNDIRKELS</sequence>
<keyword evidence="7" id="KW-1185">Reference proteome</keyword>
<evidence type="ECO:0000313" key="6">
    <source>
        <dbReference type="EMBL" id="SFV32168.1"/>
    </source>
</evidence>
<dbReference type="PANTHER" id="PTHR44591">
    <property type="entry name" value="STRESS RESPONSE REGULATOR PROTEIN 1"/>
    <property type="match status" value="1"/>
</dbReference>
<feature type="modified residue" description="4-aspartylphosphate" evidence="4">
    <location>
        <position position="55"/>
    </location>
</feature>
<evidence type="ECO:0000256" key="3">
    <source>
        <dbReference type="ARBA" id="ARBA00023163"/>
    </source>
</evidence>
<evidence type="ECO:0000256" key="4">
    <source>
        <dbReference type="PROSITE-ProRule" id="PRU00169"/>
    </source>
</evidence>
<dbReference type="InterPro" id="IPR050595">
    <property type="entry name" value="Bact_response_regulator"/>
</dbReference>
<reference evidence="7" key="1">
    <citation type="submission" date="2016-10" db="EMBL/GenBank/DDBJ databases">
        <authorList>
            <person name="Varghese N."/>
            <person name="Submissions S."/>
        </authorList>
    </citation>
    <scope>NUCLEOTIDE SEQUENCE [LARGE SCALE GENOMIC DNA]</scope>
    <source>
        <strain evidence="7">DSM 1565</strain>
    </source>
</reference>
<dbReference type="SUPFAM" id="SSF52172">
    <property type="entry name" value="CheY-like"/>
    <property type="match status" value="1"/>
</dbReference>
<dbReference type="Gene3D" id="3.40.50.2300">
    <property type="match status" value="1"/>
</dbReference>
<dbReference type="InterPro" id="IPR001789">
    <property type="entry name" value="Sig_transdc_resp-reg_receiver"/>
</dbReference>
<protein>
    <submittedName>
        <fullName evidence="6">Response regulator receiver domain-containing protein</fullName>
    </submittedName>
</protein>
<dbReference type="EMBL" id="FPCH01000002">
    <property type="protein sequence ID" value="SFV32168.1"/>
    <property type="molecule type" value="Genomic_DNA"/>
</dbReference>
<dbReference type="AlphaFoldDB" id="A0A1I7NBX0"/>
<accession>A0A1I7NBX0</accession>
<dbReference type="GO" id="GO:0000160">
    <property type="term" value="P:phosphorelay signal transduction system"/>
    <property type="evidence" value="ECO:0007669"/>
    <property type="project" value="InterPro"/>
</dbReference>
<evidence type="ECO:0000259" key="5">
    <source>
        <dbReference type="PROSITE" id="PS50110"/>
    </source>
</evidence>
<gene>
    <name evidence="6" type="ORF">SAMN04488557_1503</name>
</gene>
<evidence type="ECO:0000256" key="2">
    <source>
        <dbReference type="ARBA" id="ARBA00023015"/>
    </source>
</evidence>
<evidence type="ECO:0000256" key="1">
    <source>
        <dbReference type="ARBA" id="ARBA00022553"/>
    </source>
</evidence>
<dbReference type="PANTHER" id="PTHR44591:SF3">
    <property type="entry name" value="RESPONSE REGULATORY DOMAIN-CONTAINING PROTEIN"/>
    <property type="match status" value="1"/>
</dbReference>
<dbReference type="Pfam" id="PF00072">
    <property type="entry name" value="Response_reg"/>
    <property type="match status" value="1"/>
</dbReference>
<keyword evidence="1 4" id="KW-0597">Phosphoprotein</keyword>
<dbReference type="RefSeq" id="WP_244531144.1">
    <property type="nucleotide sequence ID" value="NZ_FPCH01000002.1"/>
</dbReference>
<dbReference type="InterPro" id="IPR011006">
    <property type="entry name" value="CheY-like_superfamily"/>
</dbReference>
<name>A0A1I7NBX0_9HYPH</name>